<dbReference type="RefSeq" id="WP_378517386.1">
    <property type="nucleotide sequence ID" value="NZ_CBCSDI010000011.1"/>
</dbReference>
<dbReference type="Gene3D" id="3.30.70.1280">
    <property type="entry name" value="SP0830-like domains"/>
    <property type="match status" value="1"/>
</dbReference>
<dbReference type="EMBL" id="JBHLXH010000001">
    <property type="protein sequence ID" value="MFC0221713.1"/>
    <property type="molecule type" value="Genomic_DNA"/>
</dbReference>
<organism evidence="1 2">
    <name type="scientific">Nocardioides zeicaulis</name>
    <dbReference type="NCBI Taxonomy" id="1776857"/>
    <lineage>
        <taxon>Bacteria</taxon>
        <taxon>Bacillati</taxon>
        <taxon>Actinomycetota</taxon>
        <taxon>Actinomycetes</taxon>
        <taxon>Propionibacteriales</taxon>
        <taxon>Nocardioidaceae</taxon>
        <taxon>Nocardioides</taxon>
    </lineage>
</organism>
<dbReference type="Proteomes" id="UP001589698">
    <property type="component" value="Unassembled WGS sequence"/>
</dbReference>
<evidence type="ECO:0000313" key="1">
    <source>
        <dbReference type="EMBL" id="MFC0221713.1"/>
    </source>
</evidence>
<dbReference type="SUPFAM" id="SSF160379">
    <property type="entry name" value="SP0830-like"/>
    <property type="match status" value="1"/>
</dbReference>
<accession>A0ABV6DYC2</accession>
<protein>
    <submittedName>
        <fullName evidence="1">DUF1697 domain-containing protein</fullName>
    </submittedName>
</protein>
<proteinExistence type="predicted"/>
<gene>
    <name evidence="1" type="ORF">ACFFJG_04415</name>
</gene>
<dbReference type="PIRSF" id="PIRSF008502">
    <property type="entry name" value="UCP008502"/>
    <property type="match status" value="1"/>
</dbReference>
<dbReference type="Pfam" id="PF08002">
    <property type="entry name" value="DUF1697"/>
    <property type="match status" value="1"/>
</dbReference>
<dbReference type="PANTHER" id="PTHR36439">
    <property type="entry name" value="BLL4334 PROTEIN"/>
    <property type="match status" value="1"/>
</dbReference>
<keyword evidence="2" id="KW-1185">Reference proteome</keyword>
<dbReference type="PANTHER" id="PTHR36439:SF1">
    <property type="entry name" value="DUF1697 DOMAIN-CONTAINING PROTEIN"/>
    <property type="match status" value="1"/>
</dbReference>
<evidence type="ECO:0000313" key="2">
    <source>
        <dbReference type="Proteomes" id="UP001589698"/>
    </source>
</evidence>
<sequence>MPTYVAFLRAINLGATRKFPKAAIVAATEAAGGRDVETYINTGNVRLTHGARSVAKVQAALEQAYAAEAGFEVPTVVFTAPDVAALTARAEELHAEHDPSGQHYVTLYAAAPTAATARAVEALEHRGETVVVDGRAAYVLLDGDIHTSKVLASREFKALGQGTARTVKVLRTVTEKWC</sequence>
<name>A0ABV6DYC2_9ACTN</name>
<dbReference type="InterPro" id="IPR012545">
    <property type="entry name" value="DUF1697"/>
</dbReference>
<reference evidence="1 2" key="1">
    <citation type="submission" date="2024-09" db="EMBL/GenBank/DDBJ databases">
        <authorList>
            <person name="Sun Q."/>
            <person name="Mori K."/>
        </authorList>
    </citation>
    <scope>NUCLEOTIDE SEQUENCE [LARGE SCALE GENOMIC DNA]</scope>
    <source>
        <strain evidence="1 2">CCM 8654</strain>
    </source>
</reference>
<comment type="caution">
    <text evidence="1">The sequence shown here is derived from an EMBL/GenBank/DDBJ whole genome shotgun (WGS) entry which is preliminary data.</text>
</comment>